<organism evidence="2 3">
    <name type="scientific">Ensete ventricosum</name>
    <name type="common">Abyssinian banana</name>
    <name type="synonym">Musa ensete</name>
    <dbReference type="NCBI Taxonomy" id="4639"/>
    <lineage>
        <taxon>Eukaryota</taxon>
        <taxon>Viridiplantae</taxon>
        <taxon>Streptophyta</taxon>
        <taxon>Embryophyta</taxon>
        <taxon>Tracheophyta</taxon>
        <taxon>Spermatophyta</taxon>
        <taxon>Magnoliopsida</taxon>
        <taxon>Liliopsida</taxon>
        <taxon>Zingiberales</taxon>
        <taxon>Musaceae</taxon>
        <taxon>Ensete</taxon>
    </lineage>
</organism>
<dbReference type="Proteomes" id="UP000287651">
    <property type="component" value="Unassembled WGS sequence"/>
</dbReference>
<proteinExistence type="predicted"/>
<name>A0A426Z1I7_ENSVE</name>
<comment type="caution">
    <text evidence="2">The sequence shown here is derived from an EMBL/GenBank/DDBJ whole genome shotgun (WGS) entry which is preliminary data.</text>
</comment>
<dbReference type="AlphaFoldDB" id="A0A426Z1I7"/>
<protein>
    <submittedName>
        <fullName evidence="2">Uncharacterized protein</fullName>
    </submittedName>
</protein>
<evidence type="ECO:0000313" key="3">
    <source>
        <dbReference type="Proteomes" id="UP000287651"/>
    </source>
</evidence>
<reference evidence="2 3" key="1">
    <citation type="journal article" date="2014" name="Agronomy (Basel)">
        <title>A Draft Genome Sequence for Ensete ventricosum, the Drought-Tolerant Tree Against Hunger.</title>
        <authorList>
            <person name="Harrison J."/>
            <person name="Moore K.A."/>
            <person name="Paszkiewicz K."/>
            <person name="Jones T."/>
            <person name="Grant M."/>
            <person name="Ambacheew D."/>
            <person name="Muzemil S."/>
            <person name="Studholme D.J."/>
        </authorList>
    </citation>
    <scope>NUCLEOTIDE SEQUENCE [LARGE SCALE GENOMIC DNA]</scope>
</reference>
<feature type="region of interest" description="Disordered" evidence="1">
    <location>
        <begin position="1"/>
        <end position="27"/>
    </location>
</feature>
<sequence>MEMPLLPQQLPRKAATSAWPARKTPEKWDKKRTLLDWRNKIDDNEARAMGSDGKQRRQQSSSLAEEISIDCAAFRFGESPEGQASNRRPQ</sequence>
<evidence type="ECO:0000313" key="2">
    <source>
        <dbReference type="EMBL" id="RRT57840.1"/>
    </source>
</evidence>
<accession>A0A426Z1I7</accession>
<gene>
    <name evidence="2" type="ORF">B296_00018701</name>
</gene>
<evidence type="ECO:0000256" key="1">
    <source>
        <dbReference type="SAM" id="MobiDB-lite"/>
    </source>
</evidence>
<feature type="region of interest" description="Disordered" evidence="1">
    <location>
        <begin position="42"/>
        <end position="64"/>
    </location>
</feature>
<dbReference type="EMBL" id="AMZH03008980">
    <property type="protein sequence ID" value="RRT57840.1"/>
    <property type="molecule type" value="Genomic_DNA"/>
</dbReference>